<accession>A0A2G6KGZ5</accession>
<evidence type="ECO:0008006" key="4">
    <source>
        <dbReference type="Google" id="ProtNLM"/>
    </source>
</evidence>
<keyword evidence="1" id="KW-1133">Transmembrane helix</keyword>
<dbReference type="InterPro" id="IPR018580">
    <property type="entry name" value="Uncharacterised_YfhO"/>
</dbReference>
<evidence type="ECO:0000313" key="2">
    <source>
        <dbReference type="EMBL" id="PIE34933.1"/>
    </source>
</evidence>
<dbReference type="PANTHER" id="PTHR38454:SF1">
    <property type="entry name" value="INTEGRAL MEMBRANE PROTEIN"/>
    <property type="match status" value="1"/>
</dbReference>
<dbReference type="Proteomes" id="UP000230821">
    <property type="component" value="Unassembled WGS sequence"/>
</dbReference>
<feature type="transmembrane region" description="Helical" evidence="1">
    <location>
        <begin position="360"/>
        <end position="378"/>
    </location>
</feature>
<feature type="transmembrane region" description="Helical" evidence="1">
    <location>
        <begin position="289"/>
        <end position="308"/>
    </location>
</feature>
<feature type="transmembrane region" description="Helical" evidence="1">
    <location>
        <begin position="109"/>
        <end position="128"/>
    </location>
</feature>
<gene>
    <name evidence="2" type="ORF">CSA56_06345</name>
</gene>
<evidence type="ECO:0000313" key="3">
    <source>
        <dbReference type="Proteomes" id="UP000230821"/>
    </source>
</evidence>
<feature type="transmembrane region" description="Helical" evidence="1">
    <location>
        <begin position="767"/>
        <end position="786"/>
    </location>
</feature>
<comment type="caution">
    <text evidence="2">The sequence shown here is derived from an EMBL/GenBank/DDBJ whole genome shotgun (WGS) entry which is preliminary data.</text>
</comment>
<reference evidence="2 3" key="1">
    <citation type="submission" date="2017-10" db="EMBL/GenBank/DDBJ databases">
        <title>Novel microbial diversity and functional potential in the marine mammal oral microbiome.</title>
        <authorList>
            <person name="Dudek N.K."/>
            <person name="Sun C.L."/>
            <person name="Burstein D."/>
            <person name="Kantor R.S."/>
            <person name="Aliaga Goltsman D.S."/>
            <person name="Bik E.M."/>
            <person name="Thomas B.C."/>
            <person name="Banfield J.F."/>
            <person name="Relman D.A."/>
        </authorList>
    </citation>
    <scope>NUCLEOTIDE SEQUENCE [LARGE SCALE GENOMIC DNA]</scope>
    <source>
        <strain evidence="2">DOLJORAL78_47_16</strain>
    </source>
</reference>
<feature type="transmembrane region" description="Helical" evidence="1">
    <location>
        <begin position="183"/>
        <end position="200"/>
    </location>
</feature>
<dbReference type="PANTHER" id="PTHR38454">
    <property type="entry name" value="INTEGRAL MEMBRANE PROTEIN-RELATED"/>
    <property type="match status" value="1"/>
</dbReference>
<feature type="transmembrane region" description="Helical" evidence="1">
    <location>
        <begin position="439"/>
        <end position="462"/>
    </location>
</feature>
<feature type="transmembrane region" description="Helical" evidence="1">
    <location>
        <begin position="134"/>
        <end position="154"/>
    </location>
</feature>
<protein>
    <recommendedName>
        <fullName evidence="4">Membrane protein 6-pyruvoyl-tetrahydropterin synthase-related domain-containing protein</fullName>
    </recommendedName>
</protein>
<feature type="transmembrane region" description="Helical" evidence="1">
    <location>
        <begin position="399"/>
        <end position="419"/>
    </location>
</feature>
<feature type="transmembrane region" description="Helical" evidence="1">
    <location>
        <begin position="320"/>
        <end position="340"/>
    </location>
</feature>
<keyword evidence="1" id="KW-0812">Transmembrane</keyword>
<feature type="transmembrane region" description="Helical" evidence="1">
    <location>
        <begin position="474"/>
        <end position="494"/>
    </location>
</feature>
<feature type="transmembrane region" description="Helical" evidence="1">
    <location>
        <begin position="207"/>
        <end position="225"/>
    </location>
</feature>
<sequence length="794" mass="90835">MWIAILLGFLYFYRPLFLGETLFFRDLLYDFIPQKRLLIEFFQQGEWPLWDIYRHGGQPYFADPNNSVFHPVNMLFFLFPFFRAFNLFIVLHALLSLTGVYFFSRTIKLSPISSLVASMIYGFCGYSLSLINLFGRFLAMAYLPFLFLFWHAWLQEQKRRWFLLTVVFGVLQVLSGAPEVNVISMLSLLGWTLMYGYRHVPLSRKCLTWIALGVFIIGISSIQLIPTLEMLRHSSRGSGMDYEEFSSSSLPPKRLPELFVPNFSGYIDFLPYTEHYWGVALTDGSDYPYILNIYFGCIALVLGILGGISPRGSHLLSRKLRIGLLVVFLGSIILSLGRSLPFFRSLYHSIPLMSLFRYPIKFLLAGLFPIAVLTGYATEQYFGNHTATSGKRQKRSKPLFTGLWTLTAGFCGITFLLVFSHDFANRFHEFFFQQQDGEIMIQSVRQSLLHASVMLFVFTLLLHYRYLTPRNWQSWGVAFLVAADLLSAGVRINITAPTDFFTDRPPSVQTVEQHIRKGRLFRTENPEDIQLYAPSNEVVWGYRWNLETLNNYLGAFYHIPVLFHDDYVGLGNKRLMQLKSAVKLLPWRQKRPLLSASGVTTILTSERLDTEGIQYVTTIPNRSDAEFHLYQNTQALPRIAFITNLKIVHSDDEALQAMLAPDYDPLQHVVLQAIDKIPLSQGQATGEHTSCPSARFVIHHRTNSLQEFSVSTQCSGYLVFSEPFYPGWTARIDGKNAEIIPANLAFSAIFLSAGEHTLVRSYQPKSLLAGMLSSLIFCGLLGTFCWRVQREDKR</sequence>
<name>A0A2G6KGZ5_9BACT</name>
<feature type="transmembrane region" description="Helical" evidence="1">
    <location>
        <begin position="161"/>
        <end position="177"/>
    </location>
</feature>
<evidence type="ECO:0000256" key="1">
    <source>
        <dbReference type="SAM" id="Phobius"/>
    </source>
</evidence>
<dbReference type="EMBL" id="PDSK01000071">
    <property type="protein sequence ID" value="PIE34933.1"/>
    <property type="molecule type" value="Genomic_DNA"/>
</dbReference>
<dbReference type="AlphaFoldDB" id="A0A2G6KGZ5"/>
<proteinExistence type="predicted"/>
<keyword evidence="1" id="KW-0472">Membrane</keyword>
<organism evidence="2 3">
    <name type="scientific">candidate division KSB3 bacterium</name>
    <dbReference type="NCBI Taxonomy" id="2044937"/>
    <lineage>
        <taxon>Bacteria</taxon>
        <taxon>candidate division KSB3</taxon>
    </lineage>
</organism>
<feature type="transmembrane region" description="Helical" evidence="1">
    <location>
        <begin position="74"/>
        <end position="97"/>
    </location>
</feature>